<dbReference type="GO" id="GO:0003735">
    <property type="term" value="F:structural constituent of ribosome"/>
    <property type="evidence" value="ECO:0007669"/>
    <property type="project" value="InterPro"/>
</dbReference>
<dbReference type="Proteomes" id="UP001304300">
    <property type="component" value="Chromosome"/>
</dbReference>
<keyword evidence="2 5" id="KW-0689">Ribosomal protein</keyword>
<dbReference type="PRINTS" id="PR00064">
    <property type="entry name" value="RIBOSOMALL35"/>
</dbReference>
<comment type="similarity">
    <text evidence="1 5 6">Belongs to the bacterial ribosomal protein bL35 family.</text>
</comment>
<dbReference type="Gene3D" id="4.10.410.60">
    <property type="match status" value="1"/>
</dbReference>
<evidence type="ECO:0000256" key="5">
    <source>
        <dbReference type="HAMAP-Rule" id="MF_00514"/>
    </source>
</evidence>
<dbReference type="HAMAP" id="MF_00514">
    <property type="entry name" value="Ribosomal_bL35"/>
    <property type="match status" value="1"/>
</dbReference>
<evidence type="ECO:0000256" key="6">
    <source>
        <dbReference type="RuleBase" id="RU000568"/>
    </source>
</evidence>
<organism evidence="8 9">
    <name type="scientific">Rubellicoccus peritrichatus</name>
    <dbReference type="NCBI Taxonomy" id="3080537"/>
    <lineage>
        <taxon>Bacteria</taxon>
        <taxon>Pseudomonadati</taxon>
        <taxon>Verrucomicrobiota</taxon>
        <taxon>Opitutia</taxon>
        <taxon>Puniceicoccales</taxon>
        <taxon>Cerasicoccaceae</taxon>
        <taxon>Rubellicoccus</taxon>
    </lineage>
</organism>
<dbReference type="EMBL" id="CP136920">
    <property type="protein sequence ID" value="WOO42079.1"/>
    <property type="molecule type" value="Genomic_DNA"/>
</dbReference>
<dbReference type="InterPro" id="IPR021137">
    <property type="entry name" value="Ribosomal_bL35-like"/>
</dbReference>
<evidence type="ECO:0000313" key="9">
    <source>
        <dbReference type="Proteomes" id="UP001304300"/>
    </source>
</evidence>
<dbReference type="RefSeq" id="WP_317834563.1">
    <property type="nucleotide sequence ID" value="NZ_CP136920.1"/>
</dbReference>
<dbReference type="SUPFAM" id="SSF143034">
    <property type="entry name" value="L35p-like"/>
    <property type="match status" value="1"/>
</dbReference>
<dbReference type="InterPro" id="IPR001706">
    <property type="entry name" value="Ribosomal_bL35"/>
</dbReference>
<feature type="region of interest" description="Disordered" evidence="7">
    <location>
        <begin position="18"/>
        <end position="65"/>
    </location>
</feature>
<gene>
    <name evidence="5 8" type="primary">rpmI</name>
    <name evidence="8" type="ORF">RZN69_03195</name>
</gene>
<dbReference type="Pfam" id="PF01632">
    <property type="entry name" value="Ribosomal_L35p"/>
    <property type="match status" value="1"/>
</dbReference>
<evidence type="ECO:0000256" key="3">
    <source>
        <dbReference type="ARBA" id="ARBA00023274"/>
    </source>
</evidence>
<dbReference type="AlphaFoldDB" id="A0AAQ3LH81"/>
<keyword evidence="9" id="KW-1185">Reference proteome</keyword>
<dbReference type="InterPro" id="IPR037229">
    <property type="entry name" value="Ribosomal_bL35_sf"/>
</dbReference>
<evidence type="ECO:0000256" key="4">
    <source>
        <dbReference type="ARBA" id="ARBA00071664"/>
    </source>
</evidence>
<dbReference type="GO" id="GO:0015934">
    <property type="term" value="C:large ribosomal subunit"/>
    <property type="evidence" value="ECO:0007669"/>
    <property type="project" value="TreeGrafter"/>
</dbReference>
<dbReference type="PANTHER" id="PTHR33343">
    <property type="entry name" value="54S RIBOSOMAL PROTEIN BL35M"/>
    <property type="match status" value="1"/>
</dbReference>
<proteinExistence type="inferred from homology"/>
<feature type="compositionally biased region" description="Basic residues" evidence="7">
    <location>
        <begin position="21"/>
        <end position="42"/>
    </location>
</feature>
<dbReference type="KEGG" id="puo:RZN69_03195"/>
<name>A0AAQ3LH81_9BACT</name>
<evidence type="ECO:0000313" key="8">
    <source>
        <dbReference type="EMBL" id="WOO42079.1"/>
    </source>
</evidence>
<evidence type="ECO:0000256" key="2">
    <source>
        <dbReference type="ARBA" id="ARBA00022980"/>
    </source>
</evidence>
<keyword evidence="3 5" id="KW-0687">Ribonucleoprotein</keyword>
<reference evidence="8 9" key="1">
    <citation type="submission" date="2023-10" db="EMBL/GenBank/DDBJ databases">
        <title>Rubellicoccus peritrichatus gen. nov., sp. nov., isolated from an algae of coral reef tank.</title>
        <authorList>
            <person name="Luo J."/>
        </authorList>
    </citation>
    <scope>NUCLEOTIDE SEQUENCE [LARGE SCALE GENOMIC DNA]</scope>
    <source>
        <strain evidence="8 9">CR14</strain>
    </source>
</reference>
<evidence type="ECO:0000256" key="7">
    <source>
        <dbReference type="SAM" id="MobiDB-lite"/>
    </source>
</evidence>
<dbReference type="NCBIfam" id="TIGR00001">
    <property type="entry name" value="rpmI_bact"/>
    <property type="match status" value="1"/>
</dbReference>
<dbReference type="GO" id="GO:0006412">
    <property type="term" value="P:translation"/>
    <property type="evidence" value="ECO:0007669"/>
    <property type="project" value="UniProtKB-UniRule"/>
</dbReference>
<dbReference type="FunFam" id="4.10.410.60:FF:000001">
    <property type="entry name" value="50S ribosomal protein L35"/>
    <property type="match status" value="1"/>
</dbReference>
<accession>A0AAQ3LH81</accession>
<sequence length="65" mass="7697">MSAKTRKAFTKRFKVTGSGKVMRRSPNRRHLLRKKSTKQRRRSGQDQQVSKGFSEHVRRAMPNHF</sequence>
<evidence type="ECO:0000256" key="1">
    <source>
        <dbReference type="ARBA" id="ARBA00006598"/>
    </source>
</evidence>
<dbReference type="PANTHER" id="PTHR33343:SF1">
    <property type="entry name" value="LARGE RIBOSOMAL SUBUNIT PROTEIN BL35M"/>
    <property type="match status" value="1"/>
</dbReference>
<protein>
    <recommendedName>
        <fullName evidence="4 5">Large ribosomal subunit protein bL35</fullName>
    </recommendedName>
</protein>